<protein>
    <submittedName>
        <fullName evidence="2">Uncharacterized protein</fullName>
    </submittedName>
</protein>
<reference evidence="2 3" key="1">
    <citation type="journal article" date="2024" name="Plant Biotechnol. J.">
        <title>Dendrobium thyrsiflorum genome and its molecular insights into genes involved in important horticultural traits.</title>
        <authorList>
            <person name="Chen B."/>
            <person name="Wang J.Y."/>
            <person name="Zheng P.J."/>
            <person name="Li K.L."/>
            <person name="Liang Y.M."/>
            <person name="Chen X.F."/>
            <person name="Zhang C."/>
            <person name="Zhao X."/>
            <person name="He X."/>
            <person name="Zhang G.Q."/>
            <person name="Liu Z.J."/>
            <person name="Xu Q."/>
        </authorList>
    </citation>
    <scope>NUCLEOTIDE SEQUENCE [LARGE SCALE GENOMIC DNA]</scope>
    <source>
        <strain evidence="2">GZMU011</strain>
    </source>
</reference>
<sequence length="109" mass="12887">MVCWNNNHRHNMAFRAYFIILLFFILVPCFTDCRAIIRQEIPQISKVAGGRFPSKFYTSLKDLTKRRKFFDDGPYHDITKDKILTDRSFTNPPSCLRCYHVPTPCLCHK</sequence>
<dbReference type="EMBL" id="JANQDX010000019">
    <property type="protein sequence ID" value="KAL0903845.1"/>
    <property type="molecule type" value="Genomic_DNA"/>
</dbReference>
<accession>A0ABD0TVW4</accession>
<dbReference type="Proteomes" id="UP001552299">
    <property type="component" value="Unassembled WGS sequence"/>
</dbReference>
<evidence type="ECO:0000313" key="2">
    <source>
        <dbReference type="EMBL" id="KAL0903845.1"/>
    </source>
</evidence>
<organism evidence="2 3">
    <name type="scientific">Dendrobium thyrsiflorum</name>
    <name type="common">Pinecone-like raceme dendrobium</name>
    <name type="synonym">Orchid</name>
    <dbReference type="NCBI Taxonomy" id="117978"/>
    <lineage>
        <taxon>Eukaryota</taxon>
        <taxon>Viridiplantae</taxon>
        <taxon>Streptophyta</taxon>
        <taxon>Embryophyta</taxon>
        <taxon>Tracheophyta</taxon>
        <taxon>Spermatophyta</taxon>
        <taxon>Magnoliopsida</taxon>
        <taxon>Liliopsida</taxon>
        <taxon>Asparagales</taxon>
        <taxon>Orchidaceae</taxon>
        <taxon>Epidendroideae</taxon>
        <taxon>Malaxideae</taxon>
        <taxon>Dendrobiinae</taxon>
        <taxon>Dendrobium</taxon>
    </lineage>
</organism>
<proteinExistence type="predicted"/>
<dbReference type="AlphaFoldDB" id="A0ABD0TVW4"/>
<feature type="transmembrane region" description="Helical" evidence="1">
    <location>
        <begin position="12"/>
        <end position="31"/>
    </location>
</feature>
<comment type="caution">
    <text evidence="2">The sequence shown here is derived from an EMBL/GenBank/DDBJ whole genome shotgun (WGS) entry which is preliminary data.</text>
</comment>
<evidence type="ECO:0000313" key="3">
    <source>
        <dbReference type="Proteomes" id="UP001552299"/>
    </source>
</evidence>
<keyword evidence="1" id="KW-0472">Membrane</keyword>
<keyword evidence="1" id="KW-1133">Transmembrane helix</keyword>
<keyword evidence="3" id="KW-1185">Reference proteome</keyword>
<gene>
    <name evidence="2" type="ORF">M5K25_025899</name>
</gene>
<keyword evidence="1" id="KW-0812">Transmembrane</keyword>
<evidence type="ECO:0000256" key="1">
    <source>
        <dbReference type="SAM" id="Phobius"/>
    </source>
</evidence>
<name>A0ABD0TVW4_DENTH</name>